<evidence type="ECO:0000259" key="4">
    <source>
        <dbReference type="Pfam" id="PF17109"/>
    </source>
</evidence>
<reference evidence="6" key="2">
    <citation type="journal article" date="2023" name="IMA Fungus">
        <title>Comparative genomic study of the Penicillium genus elucidates a diverse pangenome and 15 lateral gene transfer events.</title>
        <authorList>
            <person name="Petersen C."/>
            <person name="Sorensen T."/>
            <person name="Nielsen M.R."/>
            <person name="Sondergaard T.E."/>
            <person name="Sorensen J.L."/>
            <person name="Fitzpatrick D.A."/>
            <person name="Frisvad J.C."/>
            <person name="Nielsen K.L."/>
        </authorList>
    </citation>
    <scope>NUCLEOTIDE SEQUENCE</scope>
    <source>
        <strain evidence="6">IBT 22155</strain>
    </source>
</reference>
<proteinExistence type="predicted"/>
<reference evidence="6" key="1">
    <citation type="submission" date="2022-11" db="EMBL/GenBank/DDBJ databases">
        <authorList>
            <person name="Petersen C."/>
        </authorList>
    </citation>
    <scope>NUCLEOTIDE SEQUENCE</scope>
    <source>
        <strain evidence="6">IBT 22155</strain>
    </source>
</reference>
<name>A0A9W9H136_9EURO</name>
<comment type="caution">
    <text evidence="6">The sequence shown here is derived from an EMBL/GenBank/DDBJ whole genome shotgun (WGS) entry which is preliminary data.</text>
</comment>
<protein>
    <recommendedName>
        <fullName evidence="8">Fungal STAND N-terminal Goodbye domain-containing protein</fullName>
    </recommendedName>
</protein>
<dbReference type="SUPFAM" id="SSF48452">
    <property type="entry name" value="TPR-like"/>
    <property type="match status" value="2"/>
</dbReference>
<evidence type="ECO:0000256" key="2">
    <source>
        <dbReference type="PROSITE-ProRule" id="PRU00339"/>
    </source>
</evidence>
<feature type="repeat" description="TPR" evidence="2">
    <location>
        <begin position="923"/>
        <end position="956"/>
    </location>
</feature>
<dbReference type="InterPro" id="IPR056884">
    <property type="entry name" value="NPHP3-like_N"/>
</dbReference>
<feature type="domain" description="Fungal STAND N-terminal Goodbye" evidence="4">
    <location>
        <begin position="16"/>
        <end position="133"/>
    </location>
</feature>
<dbReference type="PANTHER" id="PTHR10039">
    <property type="entry name" value="AMELOGENIN"/>
    <property type="match status" value="1"/>
</dbReference>
<organism evidence="6 7">
    <name type="scientific">Penicillium bovifimosum</name>
    <dbReference type="NCBI Taxonomy" id="126998"/>
    <lineage>
        <taxon>Eukaryota</taxon>
        <taxon>Fungi</taxon>
        <taxon>Dikarya</taxon>
        <taxon>Ascomycota</taxon>
        <taxon>Pezizomycotina</taxon>
        <taxon>Eurotiomycetes</taxon>
        <taxon>Eurotiomycetidae</taxon>
        <taxon>Eurotiales</taxon>
        <taxon>Aspergillaceae</taxon>
        <taxon>Penicillium</taxon>
    </lineage>
</organism>
<keyword evidence="3" id="KW-0175">Coiled coil</keyword>
<keyword evidence="1" id="KW-0677">Repeat</keyword>
<dbReference type="InterPro" id="IPR019734">
    <property type="entry name" value="TPR_rpt"/>
</dbReference>
<evidence type="ECO:0000259" key="5">
    <source>
        <dbReference type="Pfam" id="PF24883"/>
    </source>
</evidence>
<dbReference type="Pfam" id="PF17109">
    <property type="entry name" value="Goodbye"/>
    <property type="match status" value="1"/>
</dbReference>
<dbReference type="Pfam" id="PF24883">
    <property type="entry name" value="NPHP3_N"/>
    <property type="match status" value="1"/>
</dbReference>
<dbReference type="SUPFAM" id="SSF52540">
    <property type="entry name" value="P-loop containing nucleoside triphosphate hydrolases"/>
    <property type="match status" value="1"/>
</dbReference>
<dbReference type="Gene3D" id="3.40.50.300">
    <property type="entry name" value="P-loop containing nucleotide triphosphate hydrolases"/>
    <property type="match status" value="1"/>
</dbReference>
<feature type="coiled-coil region" evidence="3">
    <location>
        <begin position="39"/>
        <end position="66"/>
    </location>
</feature>
<dbReference type="PANTHER" id="PTHR10039:SF17">
    <property type="entry name" value="FUNGAL STAND N-TERMINAL GOODBYE DOMAIN-CONTAINING PROTEIN-RELATED"/>
    <property type="match status" value="1"/>
</dbReference>
<dbReference type="EMBL" id="JAPQKL010000004">
    <property type="protein sequence ID" value="KAJ5135669.1"/>
    <property type="molecule type" value="Genomic_DNA"/>
</dbReference>
<evidence type="ECO:0008006" key="8">
    <source>
        <dbReference type="Google" id="ProtNLM"/>
    </source>
</evidence>
<dbReference type="InterPro" id="IPR027417">
    <property type="entry name" value="P-loop_NTPase"/>
</dbReference>
<dbReference type="GeneID" id="81404861"/>
<dbReference type="Proteomes" id="UP001149079">
    <property type="component" value="Unassembled WGS sequence"/>
</dbReference>
<dbReference type="PROSITE" id="PS50005">
    <property type="entry name" value="TPR"/>
    <property type="match status" value="1"/>
</dbReference>
<accession>A0A9W9H136</accession>
<gene>
    <name evidence="6" type="ORF">N7515_004947</name>
</gene>
<dbReference type="InterPro" id="IPR031350">
    <property type="entry name" value="Goodbye_dom"/>
</dbReference>
<dbReference type="InterPro" id="IPR011990">
    <property type="entry name" value="TPR-like_helical_dom_sf"/>
</dbReference>
<evidence type="ECO:0000313" key="6">
    <source>
        <dbReference type="EMBL" id="KAJ5135669.1"/>
    </source>
</evidence>
<feature type="domain" description="Nephrocystin 3-like N-terminal" evidence="5">
    <location>
        <begin position="285"/>
        <end position="456"/>
    </location>
</feature>
<evidence type="ECO:0000313" key="7">
    <source>
        <dbReference type="Proteomes" id="UP001149079"/>
    </source>
</evidence>
<keyword evidence="7" id="KW-1185">Reference proteome</keyword>
<dbReference type="RefSeq" id="XP_056522641.1">
    <property type="nucleotide sequence ID" value="XM_056665691.1"/>
</dbReference>
<keyword evidence="2" id="KW-0802">TPR repeat</keyword>
<evidence type="ECO:0000256" key="1">
    <source>
        <dbReference type="ARBA" id="ARBA00022737"/>
    </source>
</evidence>
<evidence type="ECO:0000256" key="3">
    <source>
        <dbReference type="SAM" id="Coils"/>
    </source>
</evidence>
<sequence length="1417" mass="160470">MATVPAEDEYNLQEAWDKACLSFAATTKVDLTQKPKFSIDEVLDQIRQKQNENNEKDNKYKTAKDVISKTLNFVMVLGGIAAEGASMVFAPSSLCFNAIAYLIDTGAKYKRIFSSLSDLFGRISDVLERCKIYLRLPANAVDVALRRIINEELVCFVDICALSIKVLKGNKVLIALKVFAFDADEGVSEQLNRLATLVERESQMRATLGFESQKTSEKNIIETRDGTKKITVGVDTLLNSEKKKEADSAAKRLLAKIDSSLGNPSDALKTVSASLGQILSEQVQGSGEWLRKHPLYKAWESSEHSAFSVFGISGGEGYGKSFLFATVVQHLQELHSASQDDMTYTSTAYYIFDQEKSHTSLVQALKVLAWQIVNKDVVYRKDLSSVKATGINQVGSLWEALFSKSYKSDSTFFLLLDGVDLADKTELREFIHLLAELQASSATWPRFKLRILLTGRLETMNKIQNYMSEGMSMINVASENTDDMKRFITDRMDKMEILSGDSDQVLSLRREILENLATKTHGDFINVGLLLHEISEKQRPGEIRDILSRSGEKRSDTIARKIEVLNETLSADDIADLNIILTWVIFVFRPFSLSELESVLFFKTGEPSLRPLAEKITDYYASILQIKGKPHPETKIISPYSHVTLVSDSIKEFLQDKPESDQIANPQDMDLSRDITDAEIRIVRRFLESVCDPQLFSKFGFDGFFQQKLQGNTARVNINADTAHLRILVTCLESIHSTATAGKTLLQAYACFYFGDHLRQADPSLTQPQQKTALGPQLVNLFTDESIIRVWWTPQSQFHRMDWIYDDSYSEVVTKWLQDSAVSKGFTEEQSQWVRKLSSKSELDADILEHLVRNSARLWLQEGMNLDGNFPVVHGFITKIENRKDPKVKRSTDDPKADTIEVSQILDAAEWARRQLGLDSLGYEETRNLARTFREYGKHDKAIEYFKLASSLQEYNWFSQWGLATCYAYQKEWALAIETIEGLKNMIKCGDNRDDDLYLPDLDRDLASYIRERGDSGKALEMYEAILREYPNDYDASLGIILLYHKDDNPEGLLNFLESLKDSTDDQAGLDRRTRTFHLHCDNGEYHEALFSLSSEGKTFDAIFEGYQTAIAAAKEQIGKAVKTGDPMEAQYRRCQATLMHNLAILCFENGSDIPERRRFAIAQWESVLQIEDHSDEYYLNLTKGYSRDKLATAYFKEACRDPSTATTLLQRLKELGSYKPKYTYSEMTSYATELAARYHALQGDYQKAIDVLRPAVKHNMDMLSDDDPLNDWQGYQGLARAFMRAGQDADCLAAWSLIAPFNDAKNAEDQAEFPETESRAPMCYCDGQCGTTWTVPDDLYVCRECYDIQFDLPCLNKLREGTLKGRVCGKDHDMLHIPAHDAAERRTTGNGNVLVGEEIVSVSEWLQRIKAKWGLE</sequence>
<dbReference type="Gene3D" id="1.25.40.10">
    <property type="entry name" value="Tetratricopeptide repeat domain"/>
    <property type="match status" value="1"/>
</dbReference>
<dbReference type="OrthoDB" id="2913095at2759"/>